<reference evidence="2" key="1">
    <citation type="journal article" date="2014" name="Front. Microbiol.">
        <title>High frequency of phylogenetically diverse reductive dehalogenase-homologous genes in deep subseafloor sedimentary metagenomes.</title>
        <authorList>
            <person name="Kawai M."/>
            <person name="Futagami T."/>
            <person name="Toyoda A."/>
            <person name="Takaki Y."/>
            <person name="Nishi S."/>
            <person name="Hori S."/>
            <person name="Arai W."/>
            <person name="Tsubouchi T."/>
            <person name="Morono Y."/>
            <person name="Uchiyama I."/>
            <person name="Ito T."/>
            <person name="Fujiyama A."/>
            <person name="Inagaki F."/>
            <person name="Takami H."/>
        </authorList>
    </citation>
    <scope>NUCLEOTIDE SEQUENCE</scope>
    <source>
        <strain evidence="2">Expedition CK06-06</strain>
    </source>
</reference>
<feature type="region of interest" description="Disordered" evidence="1">
    <location>
        <begin position="1"/>
        <end position="30"/>
    </location>
</feature>
<organism evidence="2">
    <name type="scientific">marine sediment metagenome</name>
    <dbReference type="NCBI Taxonomy" id="412755"/>
    <lineage>
        <taxon>unclassified sequences</taxon>
        <taxon>metagenomes</taxon>
        <taxon>ecological metagenomes</taxon>
    </lineage>
</organism>
<gene>
    <name evidence="2" type="ORF">S01H4_67074</name>
</gene>
<feature type="compositionally biased region" description="Basic and acidic residues" evidence="1">
    <location>
        <begin position="17"/>
        <end position="30"/>
    </location>
</feature>
<evidence type="ECO:0000256" key="1">
    <source>
        <dbReference type="SAM" id="MobiDB-lite"/>
    </source>
</evidence>
<evidence type="ECO:0000313" key="2">
    <source>
        <dbReference type="EMBL" id="GAH29980.1"/>
    </source>
</evidence>
<feature type="non-terminal residue" evidence="2">
    <location>
        <position position="30"/>
    </location>
</feature>
<comment type="caution">
    <text evidence="2">The sequence shown here is derived from an EMBL/GenBank/DDBJ whole genome shotgun (WGS) entry which is preliminary data.</text>
</comment>
<dbReference type="AlphaFoldDB" id="X1FBT0"/>
<protein>
    <submittedName>
        <fullName evidence="2">Uncharacterized protein</fullName>
    </submittedName>
</protein>
<sequence length="30" mass="3491">MHNLENIPKNGFLSDEVQGKEEIKNEGKYE</sequence>
<dbReference type="EMBL" id="BART01041935">
    <property type="protein sequence ID" value="GAH29980.1"/>
    <property type="molecule type" value="Genomic_DNA"/>
</dbReference>
<name>X1FBT0_9ZZZZ</name>
<proteinExistence type="predicted"/>
<accession>X1FBT0</accession>